<dbReference type="Gene3D" id="3.40.50.1820">
    <property type="entry name" value="alpha/beta hydrolase"/>
    <property type="match status" value="1"/>
</dbReference>
<dbReference type="PRINTS" id="PR00111">
    <property type="entry name" value="ABHYDROLASE"/>
</dbReference>
<dbReference type="Pfam" id="PF00561">
    <property type="entry name" value="Abhydrolase_1"/>
    <property type="match status" value="1"/>
</dbReference>
<dbReference type="SUPFAM" id="SSF53474">
    <property type="entry name" value="alpha/beta-Hydrolases"/>
    <property type="match status" value="1"/>
</dbReference>
<reference evidence="2 3" key="1">
    <citation type="submission" date="2016-12" db="EMBL/GenBank/DDBJ databases">
        <title>The draft genome sequence of Actinophytocola sp. 11-183.</title>
        <authorList>
            <person name="Wang W."/>
            <person name="Yuan L."/>
        </authorList>
    </citation>
    <scope>NUCLEOTIDE SEQUENCE [LARGE SCALE GENOMIC DNA]</scope>
    <source>
        <strain evidence="2 3">11-183</strain>
    </source>
</reference>
<dbReference type="GO" id="GO:0003824">
    <property type="term" value="F:catalytic activity"/>
    <property type="evidence" value="ECO:0007669"/>
    <property type="project" value="UniProtKB-ARBA"/>
</dbReference>
<accession>A0A1Q8CLF9</accession>
<sequence>MRSRVEVGGGQPVGYVDHGGDGPVVLLLHGYLMDADMFAPQVAALGGAFRLIAMDVRGHGATPAVGAFTYRDLACDALGLLDALGVARCAVVGVSAGGAIALHMASQAPDRVAALALLGTSGAREEPEMGLAHWRAAHAWRDQGPTPAVLDLNARTCLGRHDATEWKARWRHLSGIDVLTVLIPLAKRDGMLDSANQIRCPALVMHGTADAVYTVDHAYELTEALPNAVPPVIIDGGAHFLNLTDADAVNAHLRAFLGWAMGSA</sequence>
<dbReference type="InterPro" id="IPR050266">
    <property type="entry name" value="AB_hydrolase_sf"/>
</dbReference>
<comment type="caution">
    <text evidence="2">The sequence shown here is derived from an EMBL/GenBank/DDBJ whole genome shotgun (WGS) entry which is preliminary data.</text>
</comment>
<organism evidence="2 3">
    <name type="scientific">Actinophytocola xanthii</name>
    <dbReference type="NCBI Taxonomy" id="1912961"/>
    <lineage>
        <taxon>Bacteria</taxon>
        <taxon>Bacillati</taxon>
        <taxon>Actinomycetota</taxon>
        <taxon>Actinomycetes</taxon>
        <taxon>Pseudonocardiales</taxon>
        <taxon>Pseudonocardiaceae</taxon>
    </lineage>
</organism>
<evidence type="ECO:0000313" key="3">
    <source>
        <dbReference type="Proteomes" id="UP000185596"/>
    </source>
</evidence>
<dbReference type="Proteomes" id="UP000185596">
    <property type="component" value="Unassembled WGS sequence"/>
</dbReference>
<keyword evidence="3" id="KW-1185">Reference proteome</keyword>
<feature type="domain" description="AB hydrolase-1" evidence="1">
    <location>
        <begin position="23"/>
        <end position="245"/>
    </location>
</feature>
<dbReference type="PANTHER" id="PTHR43798">
    <property type="entry name" value="MONOACYLGLYCEROL LIPASE"/>
    <property type="match status" value="1"/>
</dbReference>
<gene>
    <name evidence="2" type="ORF">BU204_23330</name>
</gene>
<dbReference type="AlphaFoldDB" id="A0A1Q8CLF9"/>
<protein>
    <recommendedName>
        <fullName evidence="1">AB hydrolase-1 domain-containing protein</fullName>
    </recommendedName>
</protein>
<proteinExistence type="predicted"/>
<dbReference type="EMBL" id="MSIE01000044">
    <property type="protein sequence ID" value="OLF15196.1"/>
    <property type="molecule type" value="Genomic_DNA"/>
</dbReference>
<evidence type="ECO:0000313" key="2">
    <source>
        <dbReference type="EMBL" id="OLF15196.1"/>
    </source>
</evidence>
<dbReference type="RefSeq" id="WP_075127865.1">
    <property type="nucleotide sequence ID" value="NZ_MSIE01000044.1"/>
</dbReference>
<dbReference type="OrthoDB" id="8444301at2"/>
<name>A0A1Q8CLF9_9PSEU</name>
<dbReference type="InterPro" id="IPR000073">
    <property type="entry name" value="AB_hydrolase_1"/>
</dbReference>
<evidence type="ECO:0000259" key="1">
    <source>
        <dbReference type="Pfam" id="PF00561"/>
    </source>
</evidence>
<dbReference type="STRING" id="1912961.BU204_23330"/>
<dbReference type="InterPro" id="IPR029058">
    <property type="entry name" value="AB_hydrolase_fold"/>
</dbReference>